<protein>
    <submittedName>
        <fullName evidence="2">Uncharacterized protein</fullName>
    </submittedName>
</protein>
<dbReference type="EMBL" id="AVOT02029829">
    <property type="protein sequence ID" value="MBW0522808.1"/>
    <property type="molecule type" value="Genomic_DNA"/>
</dbReference>
<dbReference type="AlphaFoldDB" id="A0A9Q3EPW5"/>
<comment type="caution">
    <text evidence="2">The sequence shown here is derived from an EMBL/GenBank/DDBJ whole genome shotgun (WGS) entry which is preliminary data.</text>
</comment>
<feature type="compositionally biased region" description="Polar residues" evidence="1">
    <location>
        <begin position="92"/>
        <end position="110"/>
    </location>
</feature>
<proteinExistence type="predicted"/>
<keyword evidence="3" id="KW-1185">Reference proteome</keyword>
<sequence length="171" mass="18776">MSSSPAHLTPPPSQLSLLMNPLPGPPDKNNHMISPEIYKEEPGFFNPASSQTNATTLICKKISALEKKAPSPSMAPLCKPCLIPKDHTNVSIASRQATRPTNVKKTQPESSAEEKTYHKTSQTPPMHRPSKGAYSALMKIYELMETQTNMTISIDTPALANNALFDKQKYN</sequence>
<evidence type="ECO:0000313" key="2">
    <source>
        <dbReference type="EMBL" id="MBW0522808.1"/>
    </source>
</evidence>
<name>A0A9Q3EPW5_9BASI</name>
<organism evidence="2 3">
    <name type="scientific">Austropuccinia psidii MF-1</name>
    <dbReference type="NCBI Taxonomy" id="1389203"/>
    <lineage>
        <taxon>Eukaryota</taxon>
        <taxon>Fungi</taxon>
        <taxon>Dikarya</taxon>
        <taxon>Basidiomycota</taxon>
        <taxon>Pucciniomycotina</taxon>
        <taxon>Pucciniomycetes</taxon>
        <taxon>Pucciniales</taxon>
        <taxon>Sphaerophragmiaceae</taxon>
        <taxon>Austropuccinia</taxon>
    </lineage>
</organism>
<evidence type="ECO:0000313" key="3">
    <source>
        <dbReference type="Proteomes" id="UP000765509"/>
    </source>
</evidence>
<feature type="region of interest" description="Disordered" evidence="1">
    <location>
        <begin position="1"/>
        <end position="33"/>
    </location>
</feature>
<reference evidence="2" key="1">
    <citation type="submission" date="2021-03" db="EMBL/GenBank/DDBJ databases">
        <title>Draft genome sequence of rust myrtle Austropuccinia psidii MF-1, a brazilian biotype.</title>
        <authorList>
            <person name="Quecine M.C."/>
            <person name="Pachon D.M.R."/>
            <person name="Bonatelli M.L."/>
            <person name="Correr F.H."/>
            <person name="Franceschini L.M."/>
            <person name="Leite T.F."/>
            <person name="Margarido G.R.A."/>
            <person name="Almeida C.A."/>
            <person name="Ferrarezi J.A."/>
            <person name="Labate C.A."/>
        </authorList>
    </citation>
    <scope>NUCLEOTIDE SEQUENCE</scope>
    <source>
        <strain evidence="2">MF-1</strain>
    </source>
</reference>
<dbReference type="Proteomes" id="UP000765509">
    <property type="component" value="Unassembled WGS sequence"/>
</dbReference>
<feature type="region of interest" description="Disordered" evidence="1">
    <location>
        <begin position="92"/>
        <end position="131"/>
    </location>
</feature>
<accession>A0A9Q3EPW5</accession>
<gene>
    <name evidence="2" type="ORF">O181_062523</name>
</gene>
<evidence type="ECO:0000256" key="1">
    <source>
        <dbReference type="SAM" id="MobiDB-lite"/>
    </source>
</evidence>